<name>A0A0V8J256_9BACL</name>
<dbReference type="PROSITE" id="PS51371">
    <property type="entry name" value="CBS"/>
    <property type="match status" value="2"/>
</dbReference>
<feature type="domain" description="CBS" evidence="3">
    <location>
        <begin position="95"/>
        <end position="154"/>
    </location>
</feature>
<gene>
    <name evidence="4" type="ORF">AS030_18970</name>
</gene>
<dbReference type="Proteomes" id="UP000054099">
    <property type="component" value="Unassembled WGS sequence"/>
</dbReference>
<evidence type="ECO:0000256" key="2">
    <source>
        <dbReference type="PROSITE-ProRule" id="PRU00703"/>
    </source>
</evidence>
<accession>A0A0V8J256</accession>
<comment type="caution">
    <text evidence="4">The sequence shown here is derived from an EMBL/GenBank/DDBJ whole genome shotgun (WGS) entry which is preliminary data.</text>
</comment>
<dbReference type="RefSeq" id="WP_061974618.1">
    <property type="nucleotide sequence ID" value="NZ_FMAV01000004.1"/>
</dbReference>
<dbReference type="CDD" id="cd04586">
    <property type="entry name" value="CBS_pair_BON_assoc"/>
    <property type="match status" value="1"/>
</dbReference>
<evidence type="ECO:0000313" key="5">
    <source>
        <dbReference type="Proteomes" id="UP000054099"/>
    </source>
</evidence>
<feature type="domain" description="CBS" evidence="3">
    <location>
        <begin position="7"/>
        <end position="64"/>
    </location>
</feature>
<dbReference type="Gene3D" id="3.10.580.10">
    <property type="entry name" value="CBS-domain"/>
    <property type="match status" value="1"/>
</dbReference>
<dbReference type="OrthoDB" id="9790355at2"/>
<evidence type="ECO:0000256" key="1">
    <source>
        <dbReference type="ARBA" id="ARBA00023122"/>
    </source>
</evidence>
<reference evidence="4 5" key="1">
    <citation type="journal article" date="2014" name="Antonie Van Leeuwenhoek">
        <title>Fictibacillus enclensis sp. nov., isolated from marine sediment.</title>
        <authorList>
            <person name="Dastager S.G."/>
            <person name="Mawlankar R."/>
            <person name="Srinivasan K."/>
            <person name="Tang S.K."/>
            <person name="Lee J.C."/>
            <person name="Ramana V.V."/>
            <person name="Shouche Y.S."/>
        </authorList>
    </citation>
    <scope>NUCLEOTIDE SEQUENCE [LARGE SCALE GENOMIC DNA]</scope>
    <source>
        <strain evidence="4 5">NIO-1003</strain>
    </source>
</reference>
<sequence>MKVKEFMISNVITAKPDDTLQDVMSLIVHKKIGGMPIVDDEGKLLGMVSDGDILRAIKPRERQIYDFFTFVIYEQKQELEQFLKELGEVSVIKIAKRNGLITVSPEDEMEKVLQLLAKHHFKKLPVVNEEKRVVGVISRGDVIRKIEQTILRQL</sequence>
<organism evidence="4 5">
    <name type="scientific">Fictibacillus enclensis</name>
    <dbReference type="NCBI Taxonomy" id="1017270"/>
    <lineage>
        <taxon>Bacteria</taxon>
        <taxon>Bacillati</taxon>
        <taxon>Bacillota</taxon>
        <taxon>Bacilli</taxon>
        <taxon>Bacillales</taxon>
        <taxon>Fictibacillaceae</taxon>
        <taxon>Fictibacillus</taxon>
    </lineage>
</organism>
<dbReference type="Pfam" id="PF00571">
    <property type="entry name" value="CBS"/>
    <property type="match status" value="2"/>
</dbReference>
<keyword evidence="1 2" id="KW-0129">CBS domain</keyword>
<dbReference type="EMBL" id="LNQN01000006">
    <property type="protein sequence ID" value="KSU81034.1"/>
    <property type="molecule type" value="Genomic_DNA"/>
</dbReference>
<dbReference type="PANTHER" id="PTHR43080">
    <property type="entry name" value="CBS DOMAIN-CONTAINING PROTEIN CBSX3, MITOCHONDRIAL"/>
    <property type="match status" value="1"/>
</dbReference>
<protein>
    <recommendedName>
        <fullName evidence="3">CBS domain-containing protein</fullName>
    </recommendedName>
</protein>
<dbReference type="InterPro" id="IPR046342">
    <property type="entry name" value="CBS_dom_sf"/>
</dbReference>
<dbReference type="InterPro" id="IPR051257">
    <property type="entry name" value="Diverse_CBS-Domain"/>
</dbReference>
<keyword evidence="5" id="KW-1185">Reference proteome</keyword>
<dbReference type="AlphaFoldDB" id="A0A0V8J256"/>
<dbReference type="SMART" id="SM00116">
    <property type="entry name" value="CBS"/>
    <property type="match status" value="2"/>
</dbReference>
<dbReference type="InterPro" id="IPR000644">
    <property type="entry name" value="CBS_dom"/>
</dbReference>
<proteinExistence type="predicted"/>
<evidence type="ECO:0000313" key="4">
    <source>
        <dbReference type="EMBL" id="KSU81034.1"/>
    </source>
</evidence>
<dbReference type="SUPFAM" id="SSF54631">
    <property type="entry name" value="CBS-domain pair"/>
    <property type="match status" value="1"/>
</dbReference>
<dbReference type="PANTHER" id="PTHR43080:SF2">
    <property type="entry name" value="CBS DOMAIN-CONTAINING PROTEIN"/>
    <property type="match status" value="1"/>
</dbReference>
<evidence type="ECO:0000259" key="3">
    <source>
        <dbReference type="PROSITE" id="PS51371"/>
    </source>
</evidence>